<evidence type="ECO:0000313" key="1">
    <source>
        <dbReference type="EMBL" id="MBB3208483.1"/>
    </source>
</evidence>
<proteinExistence type="predicted"/>
<protein>
    <submittedName>
        <fullName evidence="1">Uncharacterized protein</fullName>
    </submittedName>
</protein>
<sequence>MRWLFRLVLKQSTRVRETDHCVHSDLIRIRQLADMLDQLEDARDIRTEHIDSLREKLKC</sequence>
<organism evidence="1 2">
    <name type="scientific">Aporhodopirellula rubra</name>
    <dbReference type="NCBI Taxonomy" id="980271"/>
    <lineage>
        <taxon>Bacteria</taxon>
        <taxon>Pseudomonadati</taxon>
        <taxon>Planctomycetota</taxon>
        <taxon>Planctomycetia</taxon>
        <taxon>Pirellulales</taxon>
        <taxon>Pirellulaceae</taxon>
        <taxon>Aporhodopirellula</taxon>
    </lineage>
</organism>
<dbReference type="EMBL" id="JACHXU010000016">
    <property type="protein sequence ID" value="MBB3208483.1"/>
    <property type="molecule type" value="Genomic_DNA"/>
</dbReference>
<dbReference type="AlphaFoldDB" id="A0A7W5E2N3"/>
<keyword evidence="2" id="KW-1185">Reference proteome</keyword>
<gene>
    <name evidence="1" type="ORF">FHS27_004312</name>
</gene>
<comment type="caution">
    <text evidence="1">The sequence shown here is derived from an EMBL/GenBank/DDBJ whole genome shotgun (WGS) entry which is preliminary data.</text>
</comment>
<dbReference type="Proteomes" id="UP000536179">
    <property type="component" value="Unassembled WGS sequence"/>
</dbReference>
<accession>A0A7W5E2N3</accession>
<dbReference type="RefSeq" id="WP_184306666.1">
    <property type="nucleotide sequence ID" value="NZ_JACHXU010000016.1"/>
</dbReference>
<name>A0A7W5E2N3_9BACT</name>
<reference evidence="1 2" key="1">
    <citation type="submission" date="2020-08" db="EMBL/GenBank/DDBJ databases">
        <title>Genomic Encyclopedia of Type Strains, Phase III (KMG-III): the genomes of soil and plant-associated and newly described type strains.</title>
        <authorList>
            <person name="Whitman W."/>
        </authorList>
    </citation>
    <scope>NUCLEOTIDE SEQUENCE [LARGE SCALE GENOMIC DNA]</scope>
    <source>
        <strain evidence="1 2">CECT 8075</strain>
    </source>
</reference>
<evidence type="ECO:0000313" key="2">
    <source>
        <dbReference type="Proteomes" id="UP000536179"/>
    </source>
</evidence>